<name>A0AAD6HCV9_9EURO</name>
<dbReference type="Pfam" id="PF20150">
    <property type="entry name" value="2EXR"/>
    <property type="match status" value="1"/>
</dbReference>
<reference evidence="2" key="2">
    <citation type="submission" date="2023-01" db="EMBL/GenBank/DDBJ databases">
        <authorList>
            <person name="Petersen C."/>
        </authorList>
    </citation>
    <scope>NUCLEOTIDE SEQUENCE</scope>
    <source>
        <strain evidence="2">IBT 17514</strain>
    </source>
</reference>
<dbReference type="PANTHER" id="PTHR42085:SF2">
    <property type="entry name" value="F-BOX DOMAIN-CONTAINING PROTEIN"/>
    <property type="match status" value="1"/>
</dbReference>
<gene>
    <name evidence="2" type="ORF">N7493_010414</name>
</gene>
<sequence length="261" mass="30297">MASSQSPKIPVSQFMRLPPELRLKIYQYALTVPNDYIEKPLIVVHDRGNIFTARGRYRALSMCPIWEGEDGTARNLLSVSRKIHDEAEDYLYSHHTLFFRNSFNLDRLGDFLDTLSPTARLRIWSVGFEVYLFVHTQPGIPKRTLKQYERARELLMQRLPCWKNLLFYFDPRFYYPPTEVGGRELAARGVLHLARKFAGSVHVTLYPLLDGKHRLVEEAKQLIWRSSSTERRAPEVSWRLKKATVLDGMRDGVAEVGTLKC</sequence>
<protein>
    <recommendedName>
        <fullName evidence="1">2EXR domain-containing protein</fullName>
    </recommendedName>
</protein>
<dbReference type="EMBL" id="JAQJAN010000019">
    <property type="protein sequence ID" value="KAJ5709080.1"/>
    <property type="molecule type" value="Genomic_DNA"/>
</dbReference>
<feature type="domain" description="2EXR" evidence="1">
    <location>
        <begin position="13"/>
        <end position="101"/>
    </location>
</feature>
<comment type="caution">
    <text evidence="2">The sequence shown here is derived from an EMBL/GenBank/DDBJ whole genome shotgun (WGS) entry which is preliminary data.</text>
</comment>
<evidence type="ECO:0000313" key="3">
    <source>
        <dbReference type="Proteomes" id="UP001215712"/>
    </source>
</evidence>
<evidence type="ECO:0000259" key="1">
    <source>
        <dbReference type="Pfam" id="PF20150"/>
    </source>
</evidence>
<dbReference type="InterPro" id="IPR038883">
    <property type="entry name" value="AN11006-like"/>
</dbReference>
<proteinExistence type="predicted"/>
<dbReference type="PANTHER" id="PTHR42085">
    <property type="entry name" value="F-BOX DOMAIN-CONTAINING PROTEIN"/>
    <property type="match status" value="1"/>
</dbReference>
<dbReference type="AlphaFoldDB" id="A0AAD6HCV9"/>
<evidence type="ECO:0000313" key="2">
    <source>
        <dbReference type="EMBL" id="KAJ5709080.1"/>
    </source>
</evidence>
<dbReference type="InterPro" id="IPR045518">
    <property type="entry name" value="2EXR"/>
</dbReference>
<accession>A0AAD6HCV9</accession>
<reference evidence="2" key="1">
    <citation type="journal article" date="2023" name="IMA Fungus">
        <title>Comparative genomic study of the Penicillium genus elucidates a diverse pangenome and 15 lateral gene transfer events.</title>
        <authorList>
            <person name="Petersen C."/>
            <person name="Sorensen T."/>
            <person name="Nielsen M.R."/>
            <person name="Sondergaard T.E."/>
            <person name="Sorensen J.L."/>
            <person name="Fitzpatrick D.A."/>
            <person name="Frisvad J.C."/>
            <person name="Nielsen K.L."/>
        </authorList>
    </citation>
    <scope>NUCLEOTIDE SEQUENCE</scope>
    <source>
        <strain evidence="2">IBT 17514</strain>
    </source>
</reference>
<dbReference type="Proteomes" id="UP001215712">
    <property type="component" value="Unassembled WGS sequence"/>
</dbReference>
<organism evidence="2 3">
    <name type="scientific">Penicillium malachiteum</name>
    <dbReference type="NCBI Taxonomy" id="1324776"/>
    <lineage>
        <taxon>Eukaryota</taxon>
        <taxon>Fungi</taxon>
        <taxon>Dikarya</taxon>
        <taxon>Ascomycota</taxon>
        <taxon>Pezizomycotina</taxon>
        <taxon>Eurotiomycetes</taxon>
        <taxon>Eurotiomycetidae</taxon>
        <taxon>Eurotiales</taxon>
        <taxon>Aspergillaceae</taxon>
        <taxon>Penicillium</taxon>
    </lineage>
</organism>
<keyword evidence="3" id="KW-1185">Reference proteome</keyword>